<proteinExistence type="predicted"/>
<keyword evidence="2" id="KW-1185">Reference proteome</keyword>
<accession>U5D0E3</accession>
<organism evidence="1 2">
    <name type="scientific">Amborella trichopoda</name>
    <dbReference type="NCBI Taxonomy" id="13333"/>
    <lineage>
        <taxon>Eukaryota</taxon>
        <taxon>Viridiplantae</taxon>
        <taxon>Streptophyta</taxon>
        <taxon>Embryophyta</taxon>
        <taxon>Tracheophyta</taxon>
        <taxon>Spermatophyta</taxon>
        <taxon>Magnoliopsida</taxon>
        <taxon>Amborellales</taxon>
        <taxon>Amborellaceae</taxon>
        <taxon>Amborella</taxon>
    </lineage>
</organism>
<gene>
    <name evidence="1" type="ORF">AMTR_s00039p00214980</name>
</gene>
<dbReference type="HOGENOM" id="CLU_2500927_0_0_1"/>
<dbReference type="Proteomes" id="UP000017836">
    <property type="component" value="Unassembled WGS sequence"/>
</dbReference>
<evidence type="ECO:0000313" key="2">
    <source>
        <dbReference type="Proteomes" id="UP000017836"/>
    </source>
</evidence>
<dbReference type="EMBL" id="KI392495">
    <property type="protein sequence ID" value="ERN15899.1"/>
    <property type="molecule type" value="Genomic_DNA"/>
</dbReference>
<sequence length="86" mass="9698">MEGSQYMIETLMRVIGIQSSWDPPKNIDWALGLFPMGVVEPTPTSNGWGSRVSKEWRAGIESLVMRMNDGIKGSKRWDGWDLGLQD</sequence>
<dbReference type="Gramene" id="ERN15899">
    <property type="protein sequence ID" value="ERN15899"/>
    <property type="gene ID" value="AMTR_s00039p00214980"/>
</dbReference>
<dbReference type="AlphaFoldDB" id="U5D0E3"/>
<reference evidence="2" key="1">
    <citation type="journal article" date="2013" name="Science">
        <title>The Amborella genome and the evolution of flowering plants.</title>
        <authorList>
            <consortium name="Amborella Genome Project"/>
        </authorList>
    </citation>
    <scope>NUCLEOTIDE SEQUENCE [LARGE SCALE GENOMIC DNA]</scope>
</reference>
<evidence type="ECO:0000313" key="1">
    <source>
        <dbReference type="EMBL" id="ERN15899.1"/>
    </source>
</evidence>
<name>U5D0E3_AMBTC</name>
<protein>
    <submittedName>
        <fullName evidence="1">Uncharacterized protein</fullName>
    </submittedName>
</protein>